<proteinExistence type="predicted"/>
<feature type="chain" id="PRO_5026126947" description="Secreted protein" evidence="1">
    <location>
        <begin position="22"/>
        <end position="85"/>
    </location>
</feature>
<reference evidence="2 3" key="1">
    <citation type="submission" date="2018-09" db="EMBL/GenBank/DDBJ databases">
        <title>Genomic investigation of the strawberry pathogen Phytophthora fragariae indicates pathogenicity is determined by transcriptional variation in three key races.</title>
        <authorList>
            <person name="Adams T.M."/>
            <person name="Armitage A.D."/>
            <person name="Sobczyk M.K."/>
            <person name="Bates H.J."/>
            <person name="Dunwell J.M."/>
            <person name="Nellist C.F."/>
            <person name="Harrison R.J."/>
        </authorList>
    </citation>
    <scope>NUCLEOTIDE SEQUENCE [LARGE SCALE GENOMIC DNA]</scope>
    <source>
        <strain evidence="2 3">NOV-77</strain>
    </source>
</reference>
<dbReference type="AlphaFoldDB" id="A0A6G0SLS6"/>
<protein>
    <recommendedName>
        <fullName evidence="4">Secreted protein</fullName>
    </recommendedName>
</protein>
<evidence type="ECO:0008006" key="4">
    <source>
        <dbReference type="Google" id="ProtNLM"/>
    </source>
</evidence>
<dbReference type="EMBL" id="QXFY01000029">
    <property type="protein sequence ID" value="KAE9361248.1"/>
    <property type="molecule type" value="Genomic_DNA"/>
</dbReference>
<organism evidence="2 3">
    <name type="scientific">Phytophthora fragariae</name>
    <dbReference type="NCBI Taxonomy" id="53985"/>
    <lineage>
        <taxon>Eukaryota</taxon>
        <taxon>Sar</taxon>
        <taxon>Stramenopiles</taxon>
        <taxon>Oomycota</taxon>
        <taxon>Peronosporomycetes</taxon>
        <taxon>Peronosporales</taxon>
        <taxon>Peronosporaceae</taxon>
        <taxon>Phytophthora</taxon>
    </lineage>
</organism>
<evidence type="ECO:0000313" key="2">
    <source>
        <dbReference type="EMBL" id="KAE9361248.1"/>
    </source>
</evidence>
<keyword evidence="1" id="KW-0732">Signal</keyword>
<dbReference type="Proteomes" id="UP000486351">
    <property type="component" value="Unassembled WGS sequence"/>
</dbReference>
<name>A0A6G0SLS6_9STRA</name>
<evidence type="ECO:0000256" key="1">
    <source>
        <dbReference type="SAM" id="SignalP"/>
    </source>
</evidence>
<gene>
    <name evidence="2" type="ORF">PF008_g1209</name>
</gene>
<sequence>MTLRCCRCLLCLRIGDAGVASRLCTGCIRNACANTTYMLTRFVLSNAVEKERNSRREADAGDAPYTIPFLSIFKCLKTPQNMILM</sequence>
<evidence type="ECO:0000313" key="3">
    <source>
        <dbReference type="Proteomes" id="UP000486351"/>
    </source>
</evidence>
<feature type="signal peptide" evidence="1">
    <location>
        <begin position="1"/>
        <end position="21"/>
    </location>
</feature>
<comment type="caution">
    <text evidence="2">The sequence shown here is derived from an EMBL/GenBank/DDBJ whole genome shotgun (WGS) entry which is preliminary data.</text>
</comment>
<accession>A0A6G0SLS6</accession>